<evidence type="ECO:0000256" key="2">
    <source>
        <dbReference type="HAMAP-Rule" id="MF_01139"/>
    </source>
</evidence>
<dbReference type="CDD" id="cd00475">
    <property type="entry name" value="Cis_IPPS"/>
    <property type="match status" value="1"/>
</dbReference>
<dbReference type="InterPro" id="IPR036424">
    <property type="entry name" value="UPP_synth-like_sf"/>
</dbReference>
<dbReference type="GO" id="GO:0005829">
    <property type="term" value="C:cytosol"/>
    <property type="evidence" value="ECO:0007669"/>
    <property type="project" value="TreeGrafter"/>
</dbReference>
<dbReference type="EC" id="2.5.1.-" evidence="2"/>
<dbReference type="HAMAP" id="MF_01139">
    <property type="entry name" value="ISPT"/>
    <property type="match status" value="1"/>
</dbReference>
<organism evidence="3 4">
    <name type="scientific">Clostridium sartagoforme</name>
    <dbReference type="NCBI Taxonomy" id="84031"/>
    <lineage>
        <taxon>Bacteria</taxon>
        <taxon>Bacillati</taxon>
        <taxon>Bacillota</taxon>
        <taxon>Clostridia</taxon>
        <taxon>Eubacteriales</taxon>
        <taxon>Clostridiaceae</taxon>
        <taxon>Clostridium</taxon>
    </lineage>
</organism>
<feature type="binding site" evidence="2">
    <location>
        <position position="84"/>
    </location>
    <ligand>
        <name>substrate</name>
    </ligand>
</feature>
<dbReference type="FunFam" id="3.40.1180.10:FF:000001">
    <property type="entry name" value="(2E,6E)-farnesyl-diphosphate-specific ditrans,polycis-undecaprenyl-diphosphate synthase"/>
    <property type="match status" value="1"/>
</dbReference>
<comment type="similarity">
    <text evidence="2">Belongs to the UPP synthase family.</text>
</comment>
<comment type="function">
    <text evidence="2">Catalyzes the condensation of isopentenyl diphosphate (IPP) with allylic pyrophosphates generating different type of terpenoids.</text>
</comment>
<feature type="binding site" evidence="2">
    <location>
        <position position="50"/>
    </location>
    <ligand>
        <name>substrate</name>
    </ligand>
</feature>
<feature type="binding site" evidence="2">
    <location>
        <begin position="207"/>
        <end position="209"/>
    </location>
    <ligand>
        <name>substrate</name>
    </ligand>
</feature>
<feature type="binding site" evidence="2">
    <location>
        <begin position="78"/>
        <end position="80"/>
    </location>
    <ligand>
        <name>substrate</name>
    </ligand>
</feature>
<feature type="binding site" evidence="2">
    <location>
        <position position="220"/>
    </location>
    <ligand>
        <name>Mg(2+)</name>
        <dbReference type="ChEBI" id="CHEBI:18420"/>
    </ligand>
</feature>
<feature type="binding site" evidence="2">
    <location>
        <begin position="34"/>
        <end position="37"/>
    </location>
    <ligand>
        <name>substrate</name>
    </ligand>
</feature>
<evidence type="ECO:0000313" key="3">
    <source>
        <dbReference type="EMBL" id="TGY43971.1"/>
    </source>
</evidence>
<evidence type="ECO:0000256" key="1">
    <source>
        <dbReference type="ARBA" id="ARBA00022679"/>
    </source>
</evidence>
<feature type="binding site" evidence="2">
    <location>
        <position position="33"/>
    </location>
    <ligand>
        <name>Mg(2+)</name>
        <dbReference type="ChEBI" id="CHEBI:18420"/>
    </ligand>
</feature>
<feature type="binding site" evidence="2">
    <location>
        <position position="201"/>
    </location>
    <ligand>
        <name>substrate</name>
    </ligand>
</feature>
<reference evidence="3 4" key="1">
    <citation type="submission" date="2019-04" db="EMBL/GenBank/DDBJ databases">
        <title>Microbes associate with the intestines of laboratory mice.</title>
        <authorList>
            <person name="Navarre W."/>
            <person name="Wong E."/>
            <person name="Huang K."/>
            <person name="Tropini C."/>
            <person name="Ng K."/>
            <person name="Yu B."/>
        </authorList>
    </citation>
    <scope>NUCLEOTIDE SEQUENCE [LARGE SCALE GENOMIC DNA]</scope>
    <source>
        <strain evidence="3 4">NM50_B9-20</strain>
    </source>
</reference>
<dbReference type="AlphaFoldDB" id="A0A4S2DSC4"/>
<dbReference type="GO" id="GO:0000287">
    <property type="term" value="F:magnesium ion binding"/>
    <property type="evidence" value="ECO:0007669"/>
    <property type="project" value="UniProtKB-UniRule"/>
</dbReference>
<dbReference type="SUPFAM" id="SSF64005">
    <property type="entry name" value="Undecaprenyl diphosphate synthase"/>
    <property type="match status" value="1"/>
</dbReference>
<dbReference type="GO" id="GO:0030145">
    <property type="term" value="F:manganese ion binding"/>
    <property type="evidence" value="ECO:0007669"/>
    <property type="project" value="TreeGrafter"/>
</dbReference>
<sequence length="253" mass="29524">MLDIFKTNKDKKKREELVLDKDNMPRHIAIIMDGNGRWAKQRKLPRTMGHKAGVETIRRVIKETHILGIKYLTLYAFSTENWKRPKDEVSALMRLLVEYLRSELQELNKNGVVIKILGDINMLPKDAQNEVKEAIELTKNNTGVVLNIAFNYGGRDEIIRAVKLVSNDVKSGKLNIEDIDEKALEKYLYTNGTPDPDLIIRPSGEQRISNFLLWQCAYSEFWYSNVCWPDFKEEHLHEAIYDYQHRDRRYGGV</sequence>
<dbReference type="Gene3D" id="3.40.1180.10">
    <property type="entry name" value="Decaprenyl diphosphate synthase-like"/>
    <property type="match status" value="1"/>
</dbReference>
<dbReference type="GO" id="GO:0016094">
    <property type="term" value="P:polyprenol biosynthetic process"/>
    <property type="evidence" value="ECO:0007669"/>
    <property type="project" value="TreeGrafter"/>
</dbReference>
<dbReference type="InterPro" id="IPR018520">
    <property type="entry name" value="UPP_synth-like_CS"/>
</dbReference>
<dbReference type="PROSITE" id="PS01066">
    <property type="entry name" value="UPP_SYNTHASE"/>
    <property type="match status" value="1"/>
</dbReference>
<dbReference type="PANTHER" id="PTHR10291:SF0">
    <property type="entry name" value="DEHYDRODOLICHYL DIPHOSPHATE SYNTHASE 2"/>
    <property type="match status" value="1"/>
</dbReference>
<keyword evidence="2" id="KW-0479">Metal-binding</keyword>
<dbReference type="NCBIfam" id="NF011405">
    <property type="entry name" value="PRK14830.1"/>
    <property type="match status" value="1"/>
</dbReference>
<dbReference type="GO" id="GO:0008834">
    <property type="term" value="F:ditrans,polycis-undecaprenyl-diphosphate synthase [(2E,6E)-farnesyl-diphosphate specific] activity"/>
    <property type="evidence" value="ECO:0007669"/>
    <property type="project" value="TreeGrafter"/>
</dbReference>
<dbReference type="OrthoDB" id="4191603at2"/>
<feature type="active site" evidence="2">
    <location>
        <position position="33"/>
    </location>
</feature>
<protein>
    <recommendedName>
        <fullName evidence="2">Isoprenyl transferase</fullName>
        <ecNumber evidence="2">2.5.1.-</ecNumber>
    </recommendedName>
</protein>
<dbReference type="EMBL" id="SRYR01000001">
    <property type="protein sequence ID" value="TGY43971.1"/>
    <property type="molecule type" value="Genomic_DNA"/>
</dbReference>
<accession>A0A4S2DSC4</accession>
<gene>
    <name evidence="3" type="ORF">E5347_03910</name>
</gene>
<dbReference type="Proteomes" id="UP000306888">
    <property type="component" value="Unassembled WGS sequence"/>
</dbReference>
<feature type="binding site" evidence="2">
    <location>
        <position position="82"/>
    </location>
    <ligand>
        <name>substrate</name>
    </ligand>
</feature>
<comment type="cofactor">
    <cofactor evidence="2">
        <name>Mg(2+)</name>
        <dbReference type="ChEBI" id="CHEBI:18420"/>
    </cofactor>
    <text evidence="2">Binds 2 magnesium ions per subunit.</text>
</comment>
<dbReference type="NCBIfam" id="TIGR00055">
    <property type="entry name" value="uppS"/>
    <property type="match status" value="1"/>
</dbReference>
<feature type="binding site" evidence="2">
    <location>
        <position position="38"/>
    </location>
    <ligand>
        <name>substrate</name>
    </ligand>
</feature>
<feature type="binding site" evidence="2">
    <location>
        <position position="46"/>
    </location>
    <ligand>
        <name>substrate</name>
    </ligand>
</feature>
<keyword evidence="2" id="KW-0460">Magnesium</keyword>
<feature type="active site" description="Proton acceptor" evidence="2">
    <location>
        <position position="81"/>
    </location>
</feature>
<proteinExistence type="inferred from homology"/>
<dbReference type="PANTHER" id="PTHR10291">
    <property type="entry name" value="DEHYDRODOLICHYL DIPHOSPHATE SYNTHASE FAMILY MEMBER"/>
    <property type="match status" value="1"/>
</dbReference>
<name>A0A4S2DSC4_9CLOT</name>
<comment type="subunit">
    <text evidence="2">Homodimer.</text>
</comment>
<keyword evidence="1 2" id="KW-0808">Transferase</keyword>
<evidence type="ECO:0000313" key="4">
    <source>
        <dbReference type="Proteomes" id="UP000306888"/>
    </source>
</evidence>
<dbReference type="Pfam" id="PF01255">
    <property type="entry name" value="Prenyltransf"/>
    <property type="match status" value="1"/>
</dbReference>
<dbReference type="RefSeq" id="WP_136004871.1">
    <property type="nucleotide sequence ID" value="NZ_SRYR01000001.1"/>
</dbReference>
<keyword evidence="4" id="KW-1185">Reference proteome</keyword>
<comment type="caution">
    <text evidence="3">The sequence shown here is derived from an EMBL/GenBank/DDBJ whole genome shotgun (WGS) entry which is preliminary data.</text>
</comment>
<dbReference type="InterPro" id="IPR001441">
    <property type="entry name" value="UPP_synth-like"/>
</dbReference>